<name>A0ABS9D1Z6_9ALTE</name>
<accession>A0ABS9D1Z6</accession>
<feature type="compositionally biased region" description="Pro residues" evidence="1">
    <location>
        <begin position="806"/>
        <end position="820"/>
    </location>
</feature>
<dbReference type="Gene3D" id="2.60.40.10">
    <property type="entry name" value="Immunoglobulins"/>
    <property type="match status" value="3"/>
</dbReference>
<keyword evidence="2" id="KW-0732">Signal</keyword>
<evidence type="ECO:0000256" key="2">
    <source>
        <dbReference type="SAM" id="SignalP"/>
    </source>
</evidence>
<feature type="signal peptide" evidence="2">
    <location>
        <begin position="1"/>
        <end position="31"/>
    </location>
</feature>
<keyword evidence="4" id="KW-1185">Reference proteome</keyword>
<dbReference type="InterPro" id="IPR013783">
    <property type="entry name" value="Ig-like_fold"/>
</dbReference>
<gene>
    <name evidence="3" type="ORF">L0668_02370</name>
</gene>
<proteinExistence type="predicted"/>
<dbReference type="Pfam" id="PF15892">
    <property type="entry name" value="BNR_4"/>
    <property type="match status" value="1"/>
</dbReference>
<sequence length="854" mass="93322">MKKNVNQHKLVLVRALYLSILMSLSVQSVNAEVTLEVEIKIADNGLHFDGVKVAAEAPDNGTDKFDYHFGKNISAHGDAVKTYKNFVFMTWYRGGKFDRHMMLSRYNKSTGVVKTIEFPHRHTGYRGVPTIGESHNTIGLSVSPINGTIHMVFDMHAYDDNNYFGRFKDDFFRYTYSVAGAAGVSDDEFTLELFVKDTSSISQGNDDYKHLTMTGDLADKSNFARLTYPKFFVNTDGTLLLYMRLGGNNNGAYVFNRYDAGNQKWSTFTQFNEKDQKSKGNAYNWGLYGNMKYVNGKLRVGFQQRSGDNTDKFIYQNGIYYAYSDHPEGVGQWKNHQGTDMTWPLVNSDEIKIFEPGDLVEATDTSDNSGSPPGSVYIVGGFDWTVTAKGDVHFIHKVQDRENDKTVYGHTYKPVGATEFVTSTDFSGASNIYTAGDDIYIVGLSGGYPYVEKAIGGTNNFTRVYEQKTGTKFDHGTVYIENGKIYYYLMEQVTGTENPLHLQIIDLGIAKASVTFDQAELTVVEGYQNLTISAQPAITDLNRTIASVALYLGDELVSTLNAEPFQWSQAETKLQNLAIGSYAIKAVVTDNFGQTVETIMSLKVVDPTPVIAFEQGDISVFEGYDNLSLGVAASSPITSRTIAVELFVNDTSVRVDDTAPFEWGHSEALKAELLDYPVGKHTVKAVVSDSEGLTAEATIQLVVAETVVAPTLSFTKGEQTLTAGYSDISLAVDASTSMTTRTVKHVSLYLDDVLVSEDLSSPYEWTQSSAALVGLAVGSYTVKAIVTDSGDSTVEATATLTVVAAPPEPTPTPPPAPVTPPASNQGGSSGGGSLNLFLLLSLLAVCFIRRNSGK</sequence>
<dbReference type="NCBIfam" id="TIGR03501">
    <property type="entry name" value="GlyGly_CTERM"/>
    <property type="match status" value="1"/>
</dbReference>
<feature type="chain" id="PRO_5045051127" evidence="2">
    <location>
        <begin position="32"/>
        <end position="854"/>
    </location>
</feature>
<evidence type="ECO:0000313" key="3">
    <source>
        <dbReference type="EMBL" id="MCF2946934.1"/>
    </source>
</evidence>
<dbReference type="Pfam" id="PF17957">
    <property type="entry name" value="Big_7"/>
    <property type="match status" value="1"/>
</dbReference>
<dbReference type="EMBL" id="JAKGAS010000001">
    <property type="protein sequence ID" value="MCF2946934.1"/>
    <property type="molecule type" value="Genomic_DNA"/>
</dbReference>
<evidence type="ECO:0000256" key="1">
    <source>
        <dbReference type="SAM" id="MobiDB-lite"/>
    </source>
</evidence>
<dbReference type="Proteomes" id="UP001521137">
    <property type="component" value="Unassembled WGS sequence"/>
</dbReference>
<organism evidence="3 4">
    <name type="scientific">Paraglaciecola algarum</name>
    <dbReference type="NCBI Taxonomy" id="3050085"/>
    <lineage>
        <taxon>Bacteria</taxon>
        <taxon>Pseudomonadati</taxon>
        <taxon>Pseudomonadota</taxon>
        <taxon>Gammaproteobacteria</taxon>
        <taxon>Alteromonadales</taxon>
        <taxon>Alteromonadaceae</taxon>
        <taxon>Paraglaciecola</taxon>
    </lineage>
</organism>
<feature type="region of interest" description="Disordered" evidence="1">
    <location>
        <begin position="804"/>
        <end position="827"/>
    </location>
</feature>
<evidence type="ECO:0000313" key="4">
    <source>
        <dbReference type="Proteomes" id="UP001521137"/>
    </source>
</evidence>
<comment type="caution">
    <text evidence="3">The sequence shown here is derived from an EMBL/GenBank/DDBJ whole genome shotgun (WGS) entry which is preliminary data.</text>
</comment>
<dbReference type="InterPro" id="IPR020008">
    <property type="entry name" value="GlyGly_CTERM"/>
</dbReference>
<reference evidence="3 4" key="1">
    <citation type="submission" date="2022-01" db="EMBL/GenBank/DDBJ databases">
        <title>Paraglaciecola sp. G1-23.</title>
        <authorList>
            <person name="Jin M.S."/>
            <person name="Han D.M."/>
            <person name="Kim H.M."/>
            <person name="Jeon C.O."/>
        </authorList>
    </citation>
    <scope>NUCLEOTIDE SEQUENCE [LARGE SCALE GENOMIC DNA]</scope>
    <source>
        <strain evidence="3 4">G1-23</strain>
    </source>
</reference>
<protein>
    <submittedName>
        <fullName evidence="3">BNR-4 repeat-containing protein</fullName>
    </submittedName>
</protein>